<comment type="caution">
    <text evidence="2">The sequence shown here is derived from an EMBL/GenBank/DDBJ whole genome shotgun (WGS) entry which is preliminary data.</text>
</comment>
<dbReference type="AlphaFoldDB" id="A0A5C4S1D4"/>
<reference evidence="2 3" key="1">
    <citation type="submission" date="2019-05" db="EMBL/GenBank/DDBJ databases">
        <title>Draft Whole-Genome sequence of the green sulfur bacterium Prosthecochloris vibrioformis DSM 260.</title>
        <authorList>
            <person name="Meyer T.E."/>
            <person name="Kyndt J.A."/>
        </authorList>
    </citation>
    <scope>NUCLEOTIDE SEQUENCE [LARGE SCALE GENOMIC DNA]</scope>
    <source>
        <strain evidence="2 3">DSM 260</strain>
    </source>
</reference>
<sequence>MKWKQLIEHELDETYRSSNNLIQLLHESDLDWKPSSGSNWMDVAQLLMHMTTACGVPVAEFVNGCDGSPEDLAANQLTLEDMLPPADHMPRVLSIPDALELLEKDRLMAMTALKSCPEENLEKNAITTLWDNTPRPLGYRILQMAGHLSQHKTQLFYYMKLMGYPVNTRSLYLTSP</sequence>
<dbReference type="EMBL" id="VDCI01000003">
    <property type="protein sequence ID" value="TNJ36922.1"/>
    <property type="molecule type" value="Genomic_DNA"/>
</dbReference>
<name>A0A5C4S1D4_PROVB</name>
<evidence type="ECO:0000313" key="3">
    <source>
        <dbReference type="Proteomes" id="UP000309544"/>
    </source>
</evidence>
<dbReference type="RefSeq" id="WP_139626428.1">
    <property type="nucleotide sequence ID" value="NZ_VDCI01000003.1"/>
</dbReference>
<organism evidence="2 3">
    <name type="scientific">Prosthecochloris vibrioformis</name>
    <name type="common">Chlorobium vibrioforme</name>
    <dbReference type="NCBI Taxonomy" id="1098"/>
    <lineage>
        <taxon>Bacteria</taxon>
        <taxon>Pseudomonadati</taxon>
        <taxon>Chlorobiota</taxon>
        <taxon>Chlorobiia</taxon>
        <taxon>Chlorobiales</taxon>
        <taxon>Chlorobiaceae</taxon>
        <taxon>Prosthecochloris</taxon>
    </lineage>
</organism>
<gene>
    <name evidence="2" type="ORF">FGF68_04940</name>
</gene>
<accession>A0A5C4S1D4</accession>
<dbReference type="SUPFAM" id="SSF109854">
    <property type="entry name" value="DinB/YfiT-like putative metalloenzymes"/>
    <property type="match status" value="1"/>
</dbReference>
<dbReference type="Gene3D" id="1.20.120.450">
    <property type="entry name" value="dinb family like domain"/>
    <property type="match status" value="1"/>
</dbReference>
<dbReference type="Proteomes" id="UP000309544">
    <property type="component" value="Unassembled WGS sequence"/>
</dbReference>
<proteinExistence type="predicted"/>
<dbReference type="InterPro" id="IPR034660">
    <property type="entry name" value="DinB/YfiT-like"/>
</dbReference>
<evidence type="ECO:0000259" key="1">
    <source>
        <dbReference type="Pfam" id="PF12867"/>
    </source>
</evidence>
<dbReference type="InterPro" id="IPR024775">
    <property type="entry name" value="DinB-like"/>
</dbReference>
<keyword evidence="3" id="KW-1185">Reference proteome</keyword>
<dbReference type="Pfam" id="PF12867">
    <property type="entry name" value="DinB_2"/>
    <property type="match status" value="1"/>
</dbReference>
<feature type="domain" description="DinB-like" evidence="1">
    <location>
        <begin position="10"/>
        <end position="154"/>
    </location>
</feature>
<protein>
    <submittedName>
        <fullName evidence="2">DinB family protein</fullName>
    </submittedName>
</protein>
<evidence type="ECO:0000313" key="2">
    <source>
        <dbReference type="EMBL" id="TNJ36922.1"/>
    </source>
</evidence>